<accession>A0ABN3FVQ4</accession>
<sequence length="234" mass="26802">MALPEIVGREEWLEARRELLAQEKEARRLLDRLNAQRRRLPMVRVDKPYRFHGPSGDVGLDALFEGRQQLIVQHVMFDPSWDDACPSCTASIDEVAPALLRHLEARNTTFALVSRAPYAKIADYQQRKGWFVPWYSSYGDDFNFDYDVSFDESVKPPVYNYRSLPVIESPELPGMSCFLADGDDVFHTYSTYARGNDFGGAYALLDLTALGRQEEWEEPKDRVADARRAVPDFA</sequence>
<comment type="caution">
    <text evidence="1">The sequence shown here is derived from an EMBL/GenBank/DDBJ whole genome shotgun (WGS) entry which is preliminary data.</text>
</comment>
<proteinExistence type="predicted"/>
<dbReference type="Proteomes" id="UP001501444">
    <property type="component" value="Unassembled WGS sequence"/>
</dbReference>
<protein>
    <submittedName>
        <fullName evidence="1">DUF899 domain-containing protein</fullName>
    </submittedName>
</protein>
<organism evidence="1 2">
    <name type="scientific">Dactylosporangium salmoneum</name>
    <dbReference type="NCBI Taxonomy" id="53361"/>
    <lineage>
        <taxon>Bacteria</taxon>
        <taxon>Bacillati</taxon>
        <taxon>Actinomycetota</taxon>
        <taxon>Actinomycetes</taxon>
        <taxon>Micromonosporales</taxon>
        <taxon>Micromonosporaceae</taxon>
        <taxon>Dactylosporangium</taxon>
    </lineage>
</organism>
<keyword evidence="2" id="KW-1185">Reference proteome</keyword>
<dbReference type="EMBL" id="BAAARV010000018">
    <property type="protein sequence ID" value="GAA2338680.1"/>
    <property type="molecule type" value="Genomic_DNA"/>
</dbReference>
<evidence type="ECO:0000313" key="2">
    <source>
        <dbReference type="Proteomes" id="UP001501444"/>
    </source>
</evidence>
<dbReference type="InterPro" id="IPR010296">
    <property type="entry name" value="DUF899_thioredox"/>
</dbReference>
<evidence type="ECO:0000313" key="1">
    <source>
        <dbReference type="EMBL" id="GAA2338680.1"/>
    </source>
</evidence>
<dbReference type="RefSeq" id="WP_344612053.1">
    <property type="nucleotide sequence ID" value="NZ_BAAARV010000018.1"/>
</dbReference>
<name>A0ABN3FVQ4_9ACTN</name>
<dbReference type="Pfam" id="PF05988">
    <property type="entry name" value="DUF899"/>
    <property type="match status" value="1"/>
</dbReference>
<reference evidence="1 2" key="1">
    <citation type="journal article" date="2019" name="Int. J. Syst. Evol. Microbiol.">
        <title>The Global Catalogue of Microorganisms (GCM) 10K type strain sequencing project: providing services to taxonomists for standard genome sequencing and annotation.</title>
        <authorList>
            <consortium name="The Broad Institute Genomics Platform"/>
            <consortium name="The Broad Institute Genome Sequencing Center for Infectious Disease"/>
            <person name="Wu L."/>
            <person name="Ma J."/>
        </authorList>
    </citation>
    <scope>NUCLEOTIDE SEQUENCE [LARGE SCALE GENOMIC DNA]</scope>
    <source>
        <strain evidence="1 2">JCM 3272</strain>
    </source>
</reference>
<gene>
    <name evidence="1" type="ORF">GCM10010170_020500</name>
</gene>